<dbReference type="STRING" id="764103.G7DTP9"/>
<dbReference type="Gene3D" id="1.20.5.170">
    <property type="match status" value="1"/>
</dbReference>
<name>G7DTP9_MIXOS</name>
<evidence type="ECO:0000259" key="7">
    <source>
        <dbReference type="PROSITE" id="PS50217"/>
    </source>
</evidence>
<dbReference type="EMBL" id="BABT02000026">
    <property type="protein sequence ID" value="GAA93959.1"/>
    <property type="molecule type" value="Genomic_DNA"/>
</dbReference>
<dbReference type="RefSeq" id="XP_014569728.1">
    <property type="nucleotide sequence ID" value="XM_014714242.1"/>
</dbReference>
<evidence type="ECO:0000256" key="6">
    <source>
        <dbReference type="SAM" id="MobiDB-lite"/>
    </source>
</evidence>
<feature type="compositionally biased region" description="Polar residues" evidence="6">
    <location>
        <begin position="208"/>
        <end position="217"/>
    </location>
</feature>
<evidence type="ECO:0000313" key="9">
    <source>
        <dbReference type="Proteomes" id="UP000009131"/>
    </source>
</evidence>
<evidence type="ECO:0000313" key="8">
    <source>
        <dbReference type="EMBL" id="GAA93959.1"/>
    </source>
</evidence>
<dbReference type="InParanoid" id="G7DTP9"/>
<dbReference type="Pfam" id="PF07716">
    <property type="entry name" value="bZIP_2"/>
    <property type="match status" value="1"/>
</dbReference>
<keyword evidence="9" id="KW-1185">Reference proteome</keyword>
<feature type="compositionally biased region" description="Basic and acidic residues" evidence="6">
    <location>
        <begin position="226"/>
        <end position="237"/>
    </location>
</feature>
<accession>G7DTP9</accession>
<dbReference type="PANTHER" id="PTHR13044">
    <property type="entry name" value="ACTIVATING TRANSCRIPTION FACTOR ATF 4/5"/>
    <property type="match status" value="1"/>
</dbReference>
<dbReference type="GO" id="GO:0000977">
    <property type="term" value="F:RNA polymerase II transcription regulatory region sequence-specific DNA binding"/>
    <property type="evidence" value="ECO:0007669"/>
    <property type="project" value="TreeGrafter"/>
</dbReference>
<dbReference type="GO" id="GO:0001228">
    <property type="term" value="F:DNA-binding transcription activator activity, RNA polymerase II-specific"/>
    <property type="evidence" value="ECO:0007669"/>
    <property type="project" value="TreeGrafter"/>
</dbReference>
<comment type="subcellular location">
    <subcellularLocation>
        <location evidence="1">Nucleus</location>
    </subcellularLocation>
</comment>
<dbReference type="Proteomes" id="UP000009131">
    <property type="component" value="Unassembled WGS sequence"/>
</dbReference>
<evidence type="ECO:0000256" key="5">
    <source>
        <dbReference type="ARBA" id="ARBA00023242"/>
    </source>
</evidence>
<keyword evidence="5" id="KW-0539">Nucleus</keyword>
<reference evidence="8 9" key="2">
    <citation type="journal article" date="2012" name="Open Biol.">
        <title>Characteristics of nucleosomes and linker DNA regions on the genome of the basidiomycete Mixia osmundae revealed by mono- and dinucleosome mapping.</title>
        <authorList>
            <person name="Nishida H."/>
            <person name="Kondo S."/>
            <person name="Matsumoto T."/>
            <person name="Suzuki Y."/>
            <person name="Yoshikawa H."/>
            <person name="Taylor T.D."/>
            <person name="Sugiyama J."/>
        </authorList>
    </citation>
    <scope>NUCLEOTIDE SEQUENCE [LARGE SCALE GENOMIC DNA]</scope>
    <source>
        <strain evidence="9">CBS 9802 / IAM 14324 / JCM 22182 / KY 12970</strain>
    </source>
</reference>
<feature type="compositionally biased region" description="Basic and acidic residues" evidence="6">
    <location>
        <begin position="254"/>
        <end position="264"/>
    </location>
</feature>
<feature type="region of interest" description="Disordered" evidence="6">
    <location>
        <begin position="184"/>
        <end position="264"/>
    </location>
</feature>
<dbReference type="PANTHER" id="PTHR13044:SF14">
    <property type="entry name" value="CRYPTOCEPHAL, ISOFORM A"/>
    <property type="match status" value="1"/>
</dbReference>
<gene>
    <name evidence="8" type="primary">Mo00605</name>
    <name evidence="8" type="ORF">E5Q_00605</name>
</gene>
<protein>
    <recommendedName>
        <fullName evidence="7">BZIP domain-containing protein</fullName>
    </recommendedName>
</protein>
<proteinExistence type="predicted"/>
<feature type="region of interest" description="Disordered" evidence="6">
    <location>
        <begin position="24"/>
        <end position="69"/>
    </location>
</feature>
<evidence type="ECO:0000256" key="3">
    <source>
        <dbReference type="ARBA" id="ARBA00023125"/>
    </source>
</evidence>
<dbReference type="PROSITE" id="PS00036">
    <property type="entry name" value="BZIP_BASIC"/>
    <property type="match status" value="1"/>
</dbReference>
<dbReference type="OrthoDB" id="1939598at2759"/>
<reference evidence="8 9" key="1">
    <citation type="journal article" date="2011" name="J. Gen. Appl. Microbiol.">
        <title>Draft genome sequencing of the enigmatic basidiomycete Mixia osmundae.</title>
        <authorList>
            <person name="Nishida H."/>
            <person name="Nagatsuka Y."/>
            <person name="Sugiyama J."/>
        </authorList>
    </citation>
    <scope>NUCLEOTIDE SEQUENCE [LARGE SCALE GENOMIC DNA]</scope>
    <source>
        <strain evidence="9">CBS 9802 / IAM 14324 / JCM 22182 / KY 12970</strain>
    </source>
</reference>
<feature type="domain" description="BZIP" evidence="7">
    <location>
        <begin position="234"/>
        <end position="293"/>
    </location>
</feature>
<dbReference type="CDD" id="cd14705">
    <property type="entry name" value="bZIP_Zip1"/>
    <property type="match status" value="1"/>
</dbReference>
<dbReference type="InterPro" id="IPR004827">
    <property type="entry name" value="bZIP"/>
</dbReference>
<dbReference type="InterPro" id="IPR046347">
    <property type="entry name" value="bZIP_sf"/>
</dbReference>
<comment type="caution">
    <text evidence="8">The sequence shown here is derived from an EMBL/GenBank/DDBJ whole genome shotgun (WGS) entry which is preliminary data.</text>
</comment>
<feature type="compositionally biased region" description="Polar residues" evidence="6">
    <location>
        <begin position="24"/>
        <end position="44"/>
    </location>
</feature>
<dbReference type="SUPFAM" id="SSF57959">
    <property type="entry name" value="Leucine zipper domain"/>
    <property type="match status" value="1"/>
</dbReference>
<dbReference type="GO" id="GO:0005634">
    <property type="term" value="C:nucleus"/>
    <property type="evidence" value="ECO:0007669"/>
    <property type="project" value="UniProtKB-SubCell"/>
</dbReference>
<dbReference type="eggNOG" id="ENOG502S7ZI">
    <property type="taxonomic scope" value="Eukaryota"/>
</dbReference>
<evidence type="ECO:0000256" key="1">
    <source>
        <dbReference type="ARBA" id="ARBA00004123"/>
    </source>
</evidence>
<keyword evidence="2" id="KW-0805">Transcription regulation</keyword>
<dbReference type="AlphaFoldDB" id="G7DTP9"/>
<dbReference type="FunCoup" id="G7DTP9">
    <property type="interactions" value="152"/>
</dbReference>
<dbReference type="PROSITE" id="PS50217">
    <property type="entry name" value="BZIP"/>
    <property type="match status" value="1"/>
</dbReference>
<organism evidence="8 9">
    <name type="scientific">Mixia osmundae (strain CBS 9802 / IAM 14324 / JCM 22182 / KY 12970)</name>
    <dbReference type="NCBI Taxonomy" id="764103"/>
    <lineage>
        <taxon>Eukaryota</taxon>
        <taxon>Fungi</taxon>
        <taxon>Dikarya</taxon>
        <taxon>Basidiomycota</taxon>
        <taxon>Pucciniomycotina</taxon>
        <taxon>Mixiomycetes</taxon>
        <taxon>Mixiales</taxon>
        <taxon>Mixiaceae</taxon>
        <taxon>Mixia</taxon>
    </lineage>
</organism>
<evidence type="ECO:0000256" key="2">
    <source>
        <dbReference type="ARBA" id="ARBA00023015"/>
    </source>
</evidence>
<evidence type="ECO:0000256" key="4">
    <source>
        <dbReference type="ARBA" id="ARBA00023163"/>
    </source>
</evidence>
<sequence>MRDFSRSPDLAKSLNLWSTTIFAHTNSPDDGYNTSTESRQNGTDSSMRRESSAAAAAAGRRHESPASTGFEQWVNIEALAPPESGTDSLALDNLQWQMPSFMHEDSPSLTNMTGASSTMQRVPTTQKAMRSMTVQDVTDEASLQRLLDGLKAGKAPEIEIDTPHAGPLQNGPSSASASLKRRLPLDAPPHTLPDSSRGVRSRRDSVSTIGDDQSSVATPAELSIEEANRRACEEDRRRRNTAASARFRAKKKQREAERERTAKDMRQQIAELETELVRIKGENEVLRQLVVSKGIATPAIATADLPNVPGSNTGP</sequence>
<dbReference type="HOGENOM" id="CLU_883034_0_0_1"/>
<keyword evidence="3" id="KW-0238">DNA-binding</keyword>
<keyword evidence="4" id="KW-0804">Transcription</keyword>